<dbReference type="RefSeq" id="WP_260160114.1">
    <property type="nucleotide sequence ID" value="NZ_CP047187.1"/>
</dbReference>
<evidence type="ECO:0000256" key="1">
    <source>
        <dbReference type="SAM" id="MobiDB-lite"/>
    </source>
</evidence>
<dbReference type="Proteomes" id="UP000612712">
    <property type="component" value="Unassembled WGS sequence"/>
</dbReference>
<evidence type="ECO:0000256" key="2">
    <source>
        <dbReference type="SAM" id="SignalP"/>
    </source>
</evidence>
<organism evidence="3 4">
    <name type="scientific">Corynebacterium bovis DSM 20582 = CIP 54.80</name>
    <dbReference type="NCBI Taxonomy" id="927655"/>
    <lineage>
        <taxon>Bacteria</taxon>
        <taxon>Bacillati</taxon>
        <taxon>Actinomycetota</taxon>
        <taxon>Actinomycetes</taxon>
        <taxon>Mycobacteriales</taxon>
        <taxon>Corynebacteriaceae</taxon>
        <taxon>Corynebacterium</taxon>
    </lineage>
</organism>
<dbReference type="InterPro" id="IPR006311">
    <property type="entry name" value="TAT_signal"/>
</dbReference>
<keyword evidence="2" id="KW-0732">Signal</keyword>
<name>A0A8H9Y8W4_9CORY</name>
<feature type="signal peptide" evidence="2">
    <location>
        <begin position="1"/>
        <end position="36"/>
    </location>
</feature>
<evidence type="ECO:0000313" key="3">
    <source>
        <dbReference type="EMBL" id="MBB3116823.1"/>
    </source>
</evidence>
<reference evidence="3" key="1">
    <citation type="submission" date="2020-08" db="EMBL/GenBank/DDBJ databases">
        <title>Sequencing the genomes of 1000 actinobacteria strains.</title>
        <authorList>
            <person name="Klenk H.-P."/>
        </authorList>
    </citation>
    <scope>NUCLEOTIDE SEQUENCE</scope>
    <source>
        <strain evidence="3">DSM 20582</strain>
    </source>
</reference>
<gene>
    <name evidence="3" type="ORF">FHU32_002073</name>
</gene>
<evidence type="ECO:0000313" key="4">
    <source>
        <dbReference type="Proteomes" id="UP000612712"/>
    </source>
</evidence>
<feature type="compositionally biased region" description="Low complexity" evidence="1">
    <location>
        <begin position="61"/>
        <end position="79"/>
    </location>
</feature>
<feature type="region of interest" description="Disordered" evidence="1">
    <location>
        <begin position="37"/>
        <end position="151"/>
    </location>
</feature>
<accession>A0A8H9Y8W4</accession>
<evidence type="ECO:0008006" key="5">
    <source>
        <dbReference type="Google" id="ProtNLM"/>
    </source>
</evidence>
<comment type="caution">
    <text evidence="3">The sequence shown here is derived from an EMBL/GenBank/DDBJ whole genome shotgun (WGS) entry which is preliminary data.</text>
</comment>
<dbReference type="AlphaFoldDB" id="A0A8H9Y8W4"/>
<proteinExistence type="predicted"/>
<feature type="compositionally biased region" description="Pro residues" evidence="1">
    <location>
        <begin position="80"/>
        <end position="94"/>
    </location>
</feature>
<sequence length="305" mass="30842">MTKFLRTGRRRHTLGVATAVVAAVTALGAGTATATAQIPPLPDLRELLSPGQGQTPPPSGPGASDGDGSAPAAPAAPASPGAPAPGDTPAPPALPQLQLPQLPQLPPPPALPALPAPSLPPPELSGMALPSIGGLDFAPPGPIPDMITPTGETYTVQSDSTALLGNVKLSYVSIDTMQGPRPAIRIDADRVVLDNLRVRFPGTGAGVTDVWQRSGPGQTTTLTGNFHIIVKSLTVTPKIAGVALPFAVPVDASWAPEQVGEELKKVGAGLPDAISDQTVMLNCTMETYYISSDSLVGGPGTTISA</sequence>
<dbReference type="EMBL" id="JACHWT010000009">
    <property type="protein sequence ID" value="MBB3116823.1"/>
    <property type="molecule type" value="Genomic_DNA"/>
</dbReference>
<feature type="compositionally biased region" description="Pro residues" evidence="1">
    <location>
        <begin position="103"/>
        <end position="123"/>
    </location>
</feature>
<dbReference type="PROSITE" id="PS51318">
    <property type="entry name" value="TAT"/>
    <property type="match status" value="1"/>
</dbReference>
<protein>
    <recommendedName>
        <fullName evidence="5">Secreted protein</fullName>
    </recommendedName>
</protein>
<feature type="chain" id="PRO_5038491931" description="Secreted protein" evidence="2">
    <location>
        <begin position="37"/>
        <end position="305"/>
    </location>
</feature>